<dbReference type="InterPro" id="IPR027521">
    <property type="entry name" value="Usb1"/>
</dbReference>
<keyword evidence="3" id="KW-0456">Lyase</keyword>
<keyword evidence="8" id="KW-1185">Reference proteome</keyword>
<dbReference type="EC" id="3.1.4.-" evidence="5"/>
<name>A0A6A6FWG7_9PEZI</name>
<dbReference type="GO" id="GO:0034477">
    <property type="term" value="P:U6 snRNA 3'-end processing"/>
    <property type="evidence" value="ECO:0007669"/>
    <property type="project" value="UniProtKB-UniRule"/>
</dbReference>
<dbReference type="GO" id="GO:1990838">
    <property type="term" value="F:poly(U)-specific exoribonuclease activity, producing 3' uridine cyclic phosphate ends"/>
    <property type="evidence" value="ECO:0007669"/>
    <property type="project" value="UniProtKB-UniRule"/>
</dbReference>
<reference evidence="7" key="1">
    <citation type="journal article" date="2020" name="Stud. Mycol.">
        <title>101 Dothideomycetes genomes: a test case for predicting lifestyles and emergence of pathogens.</title>
        <authorList>
            <person name="Haridas S."/>
            <person name="Albert R."/>
            <person name="Binder M."/>
            <person name="Bloem J."/>
            <person name="Labutti K."/>
            <person name="Salamov A."/>
            <person name="Andreopoulos B."/>
            <person name="Baker S."/>
            <person name="Barry K."/>
            <person name="Bills G."/>
            <person name="Bluhm B."/>
            <person name="Cannon C."/>
            <person name="Castanera R."/>
            <person name="Culley D."/>
            <person name="Daum C."/>
            <person name="Ezra D."/>
            <person name="Gonzalez J."/>
            <person name="Henrissat B."/>
            <person name="Kuo A."/>
            <person name="Liang C."/>
            <person name="Lipzen A."/>
            <person name="Lutzoni F."/>
            <person name="Magnuson J."/>
            <person name="Mondo S."/>
            <person name="Nolan M."/>
            <person name="Ohm R."/>
            <person name="Pangilinan J."/>
            <person name="Park H.-J."/>
            <person name="Ramirez L."/>
            <person name="Alfaro M."/>
            <person name="Sun H."/>
            <person name="Tritt A."/>
            <person name="Yoshinaga Y."/>
            <person name="Zwiers L.-H."/>
            <person name="Turgeon B."/>
            <person name="Goodwin S."/>
            <person name="Spatafora J."/>
            <person name="Crous P."/>
            <person name="Grigoriev I."/>
        </authorList>
    </citation>
    <scope>NUCLEOTIDE SEQUENCE</scope>
    <source>
        <strain evidence="7">SCOH1-5</strain>
    </source>
</reference>
<evidence type="ECO:0000256" key="6">
    <source>
        <dbReference type="SAM" id="MobiDB-lite"/>
    </source>
</evidence>
<comment type="function">
    <text evidence="5">Phosphodiesterase responsible for the U6 snRNA 3' end processing. Acts as an exoribonuclease (RNase) responsible for trimming the poly(U) tract of the last nucleotides in the pre-U6 snRNA molecule, leading to the formation of mature U6 snRNA.</text>
</comment>
<evidence type="ECO:0000256" key="1">
    <source>
        <dbReference type="ARBA" id="ARBA00022722"/>
    </source>
</evidence>
<comment type="similarity">
    <text evidence="5">Belongs to the 2H phosphoesterase superfamily. USB1 family.</text>
</comment>
<protein>
    <recommendedName>
        <fullName evidence="5">U6 snRNA phosphodiesterase</fullName>
        <ecNumber evidence="5">3.1.4.-</ecNumber>
    </recommendedName>
</protein>
<keyword evidence="1 5" id="KW-0540">Nuclease</keyword>
<dbReference type="HAMAP" id="MF_03040">
    <property type="entry name" value="USB1"/>
    <property type="match status" value="1"/>
</dbReference>
<dbReference type="AlphaFoldDB" id="A0A6A6FWG7"/>
<proteinExistence type="inferred from homology"/>
<evidence type="ECO:0000313" key="8">
    <source>
        <dbReference type="Proteomes" id="UP000799539"/>
    </source>
</evidence>
<keyword evidence="4 5" id="KW-0539">Nucleus</keyword>
<feature type="active site" description="Proton donor/acceptor" evidence="5">
    <location>
        <position position="120"/>
    </location>
</feature>
<evidence type="ECO:0000256" key="2">
    <source>
        <dbReference type="ARBA" id="ARBA00022801"/>
    </source>
</evidence>
<dbReference type="Gene3D" id="3.90.1140.10">
    <property type="entry name" value="Cyclic phosphodiesterase"/>
    <property type="match status" value="1"/>
</dbReference>
<dbReference type="PANTHER" id="PTHR13522">
    <property type="entry name" value="U6 SNRNA PHOSPHODIESTERASE 1"/>
    <property type="match status" value="1"/>
</dbReference>
<dbReference type="Proteomes" id="UP000799539">
    <property type="component" value="Unassembled WGS sequence"/>
</dbReference>
<sequence>MALVDYSDSSESEAEPTSKKRKLDTDHSQALPPLPAPFRDLYSSTVRTSTQDDPALHGGRRRVTPHVAGNWPTHVYLDWTPRPEDYSALQQLLSHTHQASKPATVHSLLQNDLGVRQPLHVSLSRPLSLKTDDKDVFLEQLKTRIPSSGLSAFDAQPLDLVWHPNEEGTRWFLVLRLQKPVNDELKLLLNTCNTIAAQFSQPLLYTDQARSSPTSLADAHDGFHISIAWTPQLHRTEVKSGAVAVDLPDALLEPVAATRIRFSELKVRIGQDVNSIPLQQPRKR</sequence>
<feature type="active site" description="Proton donor/acceptor" evidence="5">
    <location>
        <position position="224"/>
    </location>
</feature>
<evidence type="ECO:0000313" key="7">
    <source>
        <dbReference type="EMBL" id="KAF2217826.1"/>
    </source>
</evidence>
<organism evidence="7 8">
    <name type="scientific">Cercospora zeae-maydis SCOH1-5</name>
    <dbReference type="NCBI Taxonomy" id="717836"/>
    <lineage>
        <taxon>Eukaryota</taxon>
        <taxon>Fungi</taxon>
        <taxon>Dikarya</taxon>
        <taxon>Ascomycota</taxon>
        <taxon>Pezizomycotina</taxon>
        <taxon>Dothideomycetes</taxon>
        <taxon>Dothideomycetidae</taxon>
        <taxon>Mycosphaerellales</taxon>
        <taxon>Mycosphaerellaceae</taxon>
        <taxon>Cercospora</taxon>
    </lineage>
</organism>
<dbReference type="GO" id="GO:0016829">
    <property type="term" value="F:lyase activity"/>
    <property type="evidence" value="ECO:0007669"/>
    <property type="project" value="UniProtKB-KW"/>
</dbReference>
<comment type="subcellular location">
    <subcellularLocation>
        <location evidence="5">Nucleus</location>
    </subcellularLocation>
</comment>
<evidence type="ECO:0000256" key="5">
    <source>
        <dbReference type="HAMAP-Rule" id="MF_03040"/>
    </source>
</evidence>
<evidence type="ECO:0000256" key="4">
    <source>
        <dbReference type="ARBA" id="ARBA00023242"/>
    </source>
</evidence>
<dbReference type="GO" id="GO:0005634">
    <property type="term" value="C:nucleus"/>
    <property type="evidence" value="ECO:0007669"/>
    <property type="project" value="UniProtKB-SubCell"/>
</dbReference>
<dbReference type="OrthoDB" id="49151at2759"/>
<feature type="region of interest" description="Disordered" evidence="6">
    <location>
        <begin position="1"/>
        <end position="40"/>
    </location>
</feature>
<keyword evidence="2 5" id="KW-0378">Hydrolase</keyword>
<dbReference type="Pfam" id="PF09749">
    <property type="entry name" value="HVSL"/>
    <property type="match status" value="1"/>
</dbReference>
<accession>A0A6A6FWG7</accession>
<gene>
    <name evidence="5" type="primary">USB1</name>
    <name evidence="7" type="ORF">CERZMDRAFT_30840</name>
</gene>
<evidence type="ECO:0000256" key="3">
    <source>
        <dbReference type="ARBA" id="ARBA00023239"/>
    </source>
</evidence>
<dbReference type="EMBL" id="ML992662">
    <property type="protein sequence ID" value="KAF2217826.1"/>
    <property type="molecule type" value="Genomic_DNA"/>
</dbReference>
<dbReference type="PANTHER" id="PTHR13522:SF3">
    <property type="entry name" value="U6 SNRNA PHOSPHODIESTERASE 1"/>
    <property type="match status" value="1"/>
</dbReference>